<dbReference type="SUPFAM" id="SSF48208">
    <property type="entry name" value="Six-hairpin glycosidases"/>
    <property type="match status" value="1"/>
</dbReference>
<evidence type="ECO:0000313" key="6">
    <source>
        <dbReference type="Proteomes" id="UP000470213"/>
    </source>
</evidence>
<evidence type="ECO:0000256" key="1">
    <source>
        <dbReference type="ARBA" id="ARBA00010833"/>
    </source>
</evidence>
<feature type="domain" description="Mannosylglycerate hydrolase MGH1-like glycoside hydrolase" evidence="4">
    <location>
        <begin position="40"/>
        <end position="422"/>
    </location>
</feature>
<proteinExistence type="inferred from homology"/>
<dbReference type="InterPro" id="IPR008928">
    <property type="entry name" value="6-hairpin_glycosidase_sf"/>
</dbReference>
<comment type="similarity">
    <text evidence="1">Belongs to the glycosyl hydrolase 63 family.</text>
</comment>
<evidence type="ECO:0000259" key="4">
    <source>
        <dbReference type="Pfam" id="PF22422"/>
    </source>
</evidence>
<dbReference type="InterPro" id="IPR004888">
    <property type="entry name" value="Glycoside_hydrolase_63"/>
</dbReference>
<dbReference type="PANTHER" id="PTHR10412:SF11">
    <property type="entry name" value="MANNOSYL-OLIGOSACCHARIDE GLUCOSIDASE"/>
    <property type="match status" value="1"/>
</dbReference>
<keyword evidence="2" id="KW-0378">Hydrolase</keyword>
<evidence type="ECO:0000313" key="5">
    <source>
        <dbReference type="EMBL" id="NDV89890.1"/>
    </source>
</evidence>
<dbReference type="GO" id="GO:0006487">
    <property type="term" value="P:protein N-linked glycosylation"/>
    <property type="evidence" value="ECO:0007669"/>
    <property type="project" value="TreeGrafter"/>
</dbReference>
<dbReference type="Pfam" id="PF22422">
    <property type="entry name" value="MGH1-like_GH"/>
    <property type="match status" value="1"/>
</dbReference>
<dbReference type="InterPro" id="IPR012341">
    <property type="entry name" value="6hp_glycosidase-like_sf"/>
</dbReference>
<organism evidence="5 6">
    <name type="scientific">Alteromonas profundi</name>
    <dbReference type="NCBI Taxonomy" id="2696062"/>
    <lineage>
        <taxon>Bacteria</taxon>
        <taxon>Pseudomonadati</taxon>
        <taxon>Pseudomonadota</taxon>
        <taxon>Gammaproteobacteria</taxon>
        <taxon>Alteromonadales</taxon>
        <taxon>Alteromonadaceae</taxon>
        <taxon>Alteromonas/Salinimonas group</taxon>
        <taxon>Alteromonas</taxon>
    </lineage>
</organism>
<keyword evidence="6" id="KW-1185">Reference proteome</keyword>
<dbReference type="GO" id="GO:0004573">
    <property type="term" value="F:Glc3Man9GlcNAc2 oligosaccharide glucosidase activity"/>
    <property type="evidence" value="ECO:0007669"/>
    <property type="project" value="InterPro"/>
</dbReference>
<dbReference type="InterPro" id="IPR054491">
    <property type="entry name" value="MGH1-like_GH"/>
</dbReference>
<dbReference type="PANTHER" id="PTHR10412">
    <property type="entry name" value="MANNOSYL-OLIGOSACCHARIDE GLUCOSIDASE"/>
    <property type="match status" value="1"/>
</dbReference>
<reference evidence="5 6" key="1">
    <citation type="submission" date="2020-01" db="EMBL/GenBank/DDBJ databases">
        <authorList>
            <person name="Chen J."/>
            <person name="Zhu S."/>
            <person name="Yang J."/>
        </authorList>
    </citation>
    <scope>NUCLEOTIDE SEQUENCE [LARGE SCALE GENOMIC DNA]</scope>
    <source>
        <strain evidence="5 6">345S023</strain>
    </source>
</reference>
<name>A0A7X5LJL0_9ALTE</name>
<evidence type="ECO:0000256" key="3">
    <source>
        <dbReference type="ARBA" id="ARBA00023295"/>
    </source>
</evidence>
<protein>
    <recommendedName>
        <fullName evidence="4">Mannosylglycerate hydrolase MGH1-like glycoside hydrolase domain-containing protein</fullName>
    </recommendedName>
</protein>
<dbReference type="Gene3D" id="1.50.10.10">
    <property type="match status" value="1"/>
</dbReference>
<evidence type="ECO:0000256" key="2">
    <source>
        <dbReference type="ARBA" id="ARBA00022801"/>
    </source>
</evidence>
<dbReference type="EMBL" id="JAAAWN010000002">
    <property type="protein sequence ID" value="NDV89890.1"/>
    <property type="molecule type" value="Genomic_DNA"/>
</dbReference>
<accession>A0A7X5LJL0</accession>
<dbReference type="AlphaFoldDB" id="A0A7X5LJL0"/>
<sequence>MGIKMTLTMALDDEQLIADAKATLIKNDLGGYTVPTHGLYPFQWNWDSAIVALGWLPFDEPRAWEEATSLLSAQWKSGMVPHVVFHKHSDTYFPGPDIWGVKNTPDSTSITQPPVLATVIRQLFEQTKDRVLVDSQIEQIVKQLIDYHLWWYKQRDPEYTGLVVSYHPWESGMDNSPAWDEALRAVPKVGWEYTRRDINHIDASERPHKEEYDRFLYLVDFFRKMNFDDTLIYQDCPYRVNDVSIISILHRGTKDLLALCKALNIDNKQTEYLAHRMDLTEAAIGKLWSAETNMFHSFDTRSNKLCSARTNAGLLPLFAGLVNEKFTPKLIEVLDDWLLDRPFAISSTHHDDPCYEPQRYWRGPIWLHINWMIVLGLEDYGFLKQAKQVTDASRNLIYTSGFNESFHAETGARSGGADFSWTAAMALYWLLPNQAANGE</sequence>
<dbReference type="GO" id="GO:0009311">
    <property type="term" value="P:oligosaccharide metabolic process"/>
    <property type="evidence" value="ECO:0007669"/>
    <property type="project" value="InterPro"/>
</dbReference>
<comment type="caution">
    <text evidence="5">The sequence shown here is derived from an EMBL/GenBank/DDBJ whole genome shotgun (WGS) entry which is preliminary data.</text>
</comment>
<gene>
    <name evidence="5" type="ORF">GTH32_01605</name>
</gene>
<keyword evidence="3" id="KW-0326">Glycosidase</keyword>
<dbReference type="Proteomes" id="UP000470213">
    <property type="component" value="Unassembled WGS sequence"/>
</dbReference>